<dbReference type="AlphaFoldDB" id="A0A6J7C6W3"/>
<organism evidence="1">
    <name type="scientific">freshwater metagenome</name>
    <dbReference type="NCBI Taxonomy" id="449393"/>
    <lineage>
        <taxon>unclassified sequences</taxon>
        <taxon>metagenomes</taxon>
        <taxon>ecological metagenomes</taxon>
    </lineage>
</organism>
<evidence type="ECO:0000313" key="1">
    <source>
        <dbReference type="EMBL" id="CAB4853390.1"/>
    </source>
</evidence>
<gene>
    <name evidence="1" type="ORF">UFOPK3267_02921</name>
</gene>
<dbReference type="EMBL" id="CAFBIY010000248">
    <property type="protein sequence ID" value="CAB4853390.1"/>
    <property type="molecule type" value="Genomic_DNA"/>
</dbReference>
<name>A0A6J7C6W3_9ZZZZ</name>
<reference evidence="1" key="1">
    <citation type="submission" date="2020-05" db="EMBL/GenBank/DDBJ databases">
        <authorList>
            <person name="Chiriac C."/>
            <person name="Salcher M."/>
            <person name="Ghai R."/>
            <person name="Kavagutti S V."/>
        </authorList>
    </citation>
    <scope>NUCLEOTIDE SEQUENCE</scope>
</reference>
<accession>A0A6J7C6W3</accession>
<sequence>MAVSGVFGAGLATTVQPATNAGASLLMMLRNGAFHGTIAATTPIGSYITVVGRPTVRCSSNGYVSARPT</sequence>
<protein>
    <submittedName>
        <fullName evidence="1">Unannotated protein</fullName>
    </submittedName>
</protein>
<proteinExistence type="predicted"/>